<dbReference type="Gene3D" id="3.30.300.30">
    <property type="match status" value="1"/>
</dbReference>
<evidence type="ECO:0000259" key="1">
    <source>
        <dbReference type="Pfam" id="PF00501"/>
    </source>
</evidence>
<dbReference type="PROSITE" id="PS00455">
    <property type="entry name" value="AMP_BINDING"/>
    <property type="match status" value="1"/>
</dbReference>
<name>A0ABW7FWY8_9BURK</name>
<dbReference type="InterPro" id="IPR050237">
    <property type="entry name" value="ATP-dep_AMP-bd_enzyme"/>
</dbReference>
<reference evidence="3 4" key="1">
    <citation type="submission" date="2024-08" db="EMBL/GenBank/DDBJ databases">
        <authorList>
            <person name="Lu H."/>
        </authorList>
    </citation>
    <scope>NUCLEOTIDE SEQUENCE [LARGE SCALE GENOMIC DNA]</scope>
    <source>
        <strain evidence="3 4">BYS180W</strain>
    </source>
</reference>
<sequence length="516" mass="55691">MLFNDLIQQVFPVDPGRPAFVQLDGETVSYPEFARRCQCHAQALLDQGVQPAQRVALLGLNSITYMELFMAVPWMGAVLVPLNIRWSLKELQYAVEDAEITVLLVDDAFAKLAVQLREKCPRLSHLIYVGNGPCPEGMVHWAAHASTTSPLTTPAAVRPDTLAAIVYTGGTTGDPKGVMHTQASLMAAGVNLACLQAPAGEQVYLAAVPLFHTAGFGMAMGHLVQRGTLAIVPMFRPDLVQRAVRELGVTGIGLVPSMLGMVLDAPGFKAEDYRDLRGIYYGASPMPAGLLRRVMEAFPQARFTQVYGMTESGIAASLDDRFHRGPNAQTQAAGQVGPLYRMCIEDEQGNPQPPGVQGEVVIYGAGVMAGYLNKPEATRAAIGGGGMRTGDAGMMDANGVLTLMDRIKDMIITGGENVYSVEVESVISRHPAVSACAIIGVPDELYGERVHAVVVVREQHVLTLEALRSYCAEYISNYKCPRSLELREALPLSPMGKVQKNELRAPHWAGQAKRIN</sequence>
<dbReference type="Proteomes" id="UP001606099">
    <property type="component" value="Unassembled WGS sequence"/>
</dbReference>
<feature type="domain" description="AMP-dependent synthetase/ligase" evidence="1">
    <location>
        <begin position="14"/>
        <end position="372"/>
    </location>
</feature>
<dbReference type="Gene3D" id="3.40.50.12780">
    <property type="entry name" value="N-terminal domain of ligase-like"/>
    <property type="match status" value="1"/>
</dbReference>
<dbReference type="InterPro" id="IPR025110">
    <property type="entry name" value="AMP-bd_C"/>
</dbReference>
<dbReference type="RefSeq" id="WP_394461491.1">
    <property type="nucleotide sequence ID" value="NZ_JBIGHZ010000004.1"/>
</dbReference>
<proteinExistence type="predicted"/>
<dbReference type="PANTHER" id="PTHR43767:SF1">
    <property type="entry name" value="NONRIBOSOMAL PEPTIDE SYNTHASE PES1 (EUROFUNG)-RELATED"/>
    <property type="match status" value="1"/>
</dbReference>
<dbReference type="InterPro" id="IPR042099">
    <property type="entry name" value="ANL_N_sf"/>
</dbReference>
<organism evidence="3 4">
    <name type="scientific">Roseateles rivi</name>
    <dbReference type="NCBI Taxonomy" id="3299028"/>
    <lineage>
        <taxon>Bacteria</taxon>
        <taxon>Pseudomonadati</taxon>
        <taxon>Pseudomonadota</taxon>
        <taxon>Betaproteobacteria</taxon>
        <taxon>Burkholderiales</taxon>
        <taxon>Sphaerotilaceae</taxon>
        <taxon>Roseateles</taxon>
    </lineage>
</organism>
<evidence type="ECO:0000259" key="2">
    <source>
        <dbReference type="Pfam" id="PF13193"/>
    </source>
</evidence>
<evidence type="ECO:0000313" key="3">
    <source>
        <dbReference type="EMBL" id="MFG6448856.1"/>
    </source>
</evidence>
<gene>
    <name evidence="3" type="ORF">ACG0Z6_11485</name>
</gene>
<evidence type="ECO:0000313" key="4">
    <source>
        <dbReference type="Proteomes" id="UP001606099"/>
    </source>
</evidence>
<dbReference type="Pfam" id="PF13193">
    <property type="entry name" value="AMP-binding_C"/>
    <property type="match status" value="1"/>
</dbReference>
<comment type="caution">
    <text evidence="3">The sequence shown here is derived from an EMBL/GenBank/DDBJ whole genome shotgun (WGS) entry which is preliminary data.</text>
</comment>
<dbReference type="InterPro" id="IPR000873">
    <property type="entry name" value="AMP-dep_synth/lig_dom"/>
</dbReference>
<keyword evidence="4" id="KW-1185">Reference proteome</keyword>
<dbReference type="InterPro" id="IPR045851">
    <property type="entry name" value="AMP-bd_C_sf"/>
</dbReference>
<accession>A0ABW7FWY8</accession>
<dbReference type="Pfam" id="PF00501">
    <property type="entry name" value="AMP-binding"/>
    <property type="match status" value="1"/>
</dbReference>
<feature type="domain" description="AMP-binding enzyme C-terminal" evidence="2">
    <location>
        <begin position="422"/>
        <end position="497"/>
    </location>
</feature>
<protein>
    <submittedName>
        <fullName evidence="3">Class I adenylate-forming enzyme family protein</fullName>
    </submittedName>
</protein>
<dbReference type="EMBL" id="JBIGHZ010000004">
    <property type="protein sequence ID" value="MFG6448856.1"/>
    <property type="molecule type" value="Genomic_DNA"/>
</dbReference>
<dbReference type="SUPFAM" id="SSF56801">
    <property type="entry name" value="Acetyl-CoA synthetase-like"/>
    <property type="match status" value="1"/>
</dbReference>
<dbReference type="InterPro" id="IPR020845">
    <property type="entry name" value="AMP-binding_CS"/>
</dbReference>
<dbReference type="PANTHER" id="PTHR43767">
    <property type="entry name" value="LONG-CHAIN-FATTY-ACID--COA LIGASE"/>
    <property type="match status" value="1"/>
</dbReference>